<dbReference type="InterPro" id="IPR010281">
    <property type="entry name" value="DUF885"/>
</dbReference>
<reference evidence="1 2" key="1">
    <citation type="submission" date="2015-07" db="EMBL/GenBank/DDBJ databases">
        <title>Genome sequencing of Kibdelosporangium phytohabitans.</title>
        <authorList>
            <person name="Qin S."/>
            <person name="Xing K."/>
        </authorList>
    </citation>
    <scope>NUCLEOTIDE SEQUENCE [LARGE SCALE GENOMIC DNA]</scope>
    <source>
        <strain evidence="1 2">KLBMP1111</strain>
    </source>
</reference>
<dbReference type="PANTHER" id="PTHR33361:SF2">
    <property type="entry name" value="DUF885 DOMAIN-CONTAINING PROTEIN"/>
    <property type="match status" value="1"/>
</dbReference>
<dbReference type="STRING" id="860235.AOZ06_11855"/>
<dbReference type="KEGG" id="kphy:AOZ06_11855"/>
<sequence>MVLVINELADELLAVVAEEDPLNDFLDRTDTGAVLPDPAEEAQFALARRAQAIAERARALEPGVTRGVLLQQADALVTRVESRLVEHTMWDFVVSPIAKVFAGSVAGDPDRLAALPRYLAASARRHVDGAASGRLPVGRRAKAAVGRIDAFLAEPSELRTDDPAVLRAFADYRDVLAGLPGRPDERSGLCWLPDGDAIYARLARMHTTTAHTPRQLHQTGLDAMARLDREFEEIGKAPAARIRERIRADPSMRYRSEDEVLAIPRAAIARAWEIAPKYFSLLPDAPCAVEPTPAERAPGQSVAAYSPARAVYYANTYRWQERDRCIAEANAFHEGVPGHHFQISVAKGLTGVPRLRKVAWINAYLEGWSLYCERLADELGLYSGDEARIGMLVLESVRAARLVVDTGLHAFGWPRQRVVDYLREHTAMNEVEVQQETDRYIELPGQGLSYLCGRLEFDRIRAAAAADPAFELRAFHDLVLGTGPVPMDVLADVVTGEL</sequence>
<evidence type="ECO:0008006" key="3">
    <source>
        <dbReference type="Google" id="ProtNLM"/>
    </source>
</evidence>
<protein>
    <recommendedName>
        <fullName evidence="3">DUF885 domain-containing protein</fullName>
    </recommendedName>
</protein>
<keyword evidence="2" id="KW-1185">Reference proteome</keyword>
<accession>A0A0N9HYW0</accession>
<evidence type="ECO:0000313" key="1">
    <source>
        <dbReference type="EMBL" id="ALG07516.1"/>
    </source>
</evidence>
<dbReference type="Proteomes" id="UP000063699">
    <property type="component" value="Chromosome"/>
</dbReference>
<gene>
    <name evidence="1" type="ORF">AOZ06_11855</name>
</gene>
<dbReference type="PANTHER" id="PTHR33361">
    <property type="entry name" value="GLR0591 PROTEIN"/>
    <property type="match status" value="1"/>
</dbReference>
<name>A0A0N9HYW0_9PSEU</name>
<evidence type="ECO:0000313" key="2">
    <source>
        <dbReference type="Proteomes" id="UP000063699"/>
    </source>
</evidence>
<proteinExistence type="predicted"/>
<dbReference type="AlphaFoldDB" id="A0A0N9HYW0"/>
<dbReference type="EMBL" id="CP012752">
    <property type="protein sequence ID" value="ALG07516.1"/>
    <property type="molecule type" value="Genomic_DNA"/>
</dbReference>
<organism evidence="1 2">
    <name type="scientific">Kibdelosporangium phytohabitans</name>
    <dbReference type="NCBI Taxonomy" id="860235"/>
    <lineage>
        <taxon>Bacteria</taxon>
        <taxon>Bacillati</taxon>
        <taxon>Actinomycetota</taxon>
        <taxon>Actinomycetes</taxon>
        <taxon>Pseudonocardiales</taxon>
        <taxon>Pseudonocardiaceae</taxon>
        <taxon>Kibdelosporangium</taxon>
    </lineage>
</organism>
<dbReference type="Pfam" id="PF05960">
    <property type="entry name" value="DUF885"/>
    <property type="match status" value="1"/>
</dbReference>
<dbReference type="OrthoDB" id="9760040at2"/>